<name>A0A0E3PJZ5_9EURY</name>
<dbReference type="AlphaFoldDB" id="A0A0E3PJZ5"/>
<sequence>MNRKKTVDFFFLYGLVGMIEEDILEYCNNKIYKYSGIGELLFEDGQKFDCEFVAFQMKNGKILFHAKHCRSKIQQYSSPKKEYCRTSFVGITDKTYKISGENGLIIHIESVNNERSITCSFETLNVQILENENKREVHFGITNFEFTGNECNGRVLTLNLKGSARISIQKLKAYKKIMRWIKTFKSIDVTCEAIFNLSEDKFENIIETLDDLLYGMSIARGTKIQWIYYEIFDDKGICISRAHSSSRVTKVYSSYNLIDPKDTNSTKIFLENANPIFGEENKLVIIMRELIDSHLDSLTSGIYLETKGANLAITMEMLTVISKKVAKEEETNKENILTDEKFEELKKLIEEYLESEVEEEKRNLIYKNLKAINTIRRSFNALISDFCKEINCEVSEDQIKLFVKCRNKLVHTGNFYCRFATPKDKEKYPQLKDELSEYSFLVDFINKLILKLYGYRGFYLDWSSTEGPISKELL</sequence>
<proteinExistence type="predicted"/>
<reference evidence="1 2" key="1">
    <citation type="submission" date="2014-07" db="EMBL/GenBank/DDBJ databases">
        <title>Methanogenic archaea and the global carbon cycle.</title>
        <authorList>
            <person name="Henriksen J.R."/>
            <person name="Luke J."/>
            <person name="Reinhart S."/>
            <person name="Benedict M.N."/>
            <person name="Youngblut N.D."/>
            <person name="Metcalf M.E."/>
            <person name="Whitaker R.J."/>
            <person name="Metcalf W.W."/>
        </authorList>
    </citation>
    <scope>NUCLEOTIDE SEQUENCE [LARGE SCALE GENOMIC DNA]</scope>
    <source>
        <strain evidence="1 2">C2J</strain>
    </source>
</reference>
<dbReference type="KEGG" id="msj:MSSAC_0075"/>
<protein>
    <recommendedName>
        <fullName evidence="3">ApeA N-terminal domain-containing protein</fullName>
    </recommendedName>
</protein>
<dbReference type="STRING" id="1434118.MSSAC_0075"/>
<organism evidence="1 2">
    <name type="scientific">Methanosarcina siciliae C2J</name>
    <dbReference type="NCBI Taxonomy" id="1434118"/>
    <lineage>
        <taxon>Archaea</taxon>
        <taxon>Methanobacteriati</taxon>
        <taxon>Methanobacteriota</taxon>
        <taxon>Stenosarchaea group</taxon>
        <taxon>Methanomicrobia</taxon>
        <taxon>Methanosarcinales</taxon>
        <taxon>Methanosarcinaceae</taxon>
        <taxon>Methanosarcina</taxon>
    </lineage>
</organism>
<gene>
    <name evidence="1" type="ORF">MSSAC_0075</name>
</gene>
<evidence type="ECO:0000313" key="2">
    <source>
        <dbReference type="Proteomes" id="UP000033123"/>
    </source>
</evidence>
<evidence type="ECO:0008006" key="3">
    <source>
        <dbReference type="Google" id="ProtNLM"/>
    </source>
</evidence>
<dbReference type="HOGENOM" id="CLU_550558_0_0_2"/>
<dbReference type="PATRIC" id="fig|1434118.4.peg.99"/>
<evidence type="ECO:0000313" key="1">
    <source>
        <dbReference type="EMBL" id="AKB34665.1"/>
    </source>
</evidence>
<dbReference type="Proteomes" id="UP000033123">
    <property type="component" value="Chromosome"/>
</dbReference>
<dbReference type="EMBL" id="CP009508">
    <property type="protein sequence ID" value="AKB34665.1"/>
    <property type="molecule type" value="Genomic_DNA"/>
</dbReference>
<accession>A0A0E3PJZ5</accession>